<sequence length="139" mass="14618">MNVRGLLIGIATVLVVPTVSSCDSSSDDDVAKVATAFYEAIGSEDAATACRLLAPPTRSELESSAGKPCAKAILDEGVQEAVGAPQVDVYATMARVRWPQESTFMARYDGGWLVFAAGCSPDPKSPRDADRYDCDLQGG</sequence>
<accession>A0A1I1DU78</accession>
<dbReference type="RefSeq" id="WP_245750088.1">
    <property type="nucleotide sequence ID" value="NZ_FOLB01000001.1"/>
</dbReference>
<protein>
    <recommendedName>
        <fullName evidence="3">DUF4878 domain-containing protein</fullName>
    </recommendedName>
</protein>
<dbReference type="AlphaFoldDB" id="A0A1I1DU78"/>
<dbReference type="PROSITE" id="PS51257">
    <property type="entry name" value="PROKAR_LIPOPROTEIN"/>
    <property type="match status" value="1"/>
</dbReference>
<evidence type="ECO:0000313" key="1">
    <source>
        <dbReference type="EMBL" id="SFB77982.1"/>
    </source>
</evidence>
<gene>
    <name evidence="1" type="ORF">SAMN04487968_101479</name>
</gene>
<keyword evidence="2" id="KW-1185">Reference proteome</keyword>
<evidence type="ECO:0008006" key="3">
    <source>
        <dbReference type="Google" id="ProtNLM"/>
    </source>
</evidence>
<dbReference type="STRING" id="574651.SAMN04487968_101479"/>
<reference evidence="1 2" key="1">
    <citation type="submission" date="2016-10" db="EMBL/GenBank/DDBJ databases">
        <authorList>
            <person name="de Groot N.N."/>
        </authorList>
    </citation>
    <scope>NUCLEOTIDE SEQUENCE [LARGE SCALE GENOMIC DNA]</scope>
    <source>
        <strain evidence="1 2">CGMCC 1.7056</strain>
    </source>
</reference>
<organism evidence="1 2">
    <name type="scientific">Nocardioides terrae</name>
    <dbReference type="NCBI Taxonomy" id="574651"/>
    <lineage>
        <taxon>Bacteria</taxon>
        <taxon>Bacillati</taxon>
        <taxon>Actinomycetota</taxon>
        <taxon>Actinomycetes</taxon>
        <taxon>Propionibacteriales</taxon>
        <taxon>Nocardioidaceae</taxon>
        <taxon>Nocardioides</taxon>
    </lineage>
</organism>
<dbReference type="Proteomes" id="UP000198832">
    <property type="component" value="Unassembled WGS sequence"/>
</dbReference>
<dbReference type="EMBL" id="FOLB01000001">
    <property type="protein sequence ID" value="SFB77982.1"/>
    <property type="molecule type" value="Genomic_DNA"/>
</dbReference>
<proteinExistence type="predicted"/>
<evidence type="ECO:0000313" key="2">
    <source>
        <dbReference type="Proteomes" id="UP000198832"/>
    </source>
</evidence>
<name>A0A1I1DU78_9ACTN</name>